<evidence type="ECO:0000313" key="7">
    <source>
        <dbReference type="RefSeq" id="XP_003743429.1"/>
    </source>
</evidence>
<gene>
    <name evidence="7" type="primary">LOC100905772</name>
</gene>
<keyword evidence="6" id="KW-1185">Reference proteome</keyword>
<dbReference type="AlphaFoldDB" id="A0AAJ6VXZ3"/>
<dbReference type="Proteomes" id="UP000694867">
    <property type="component" value="Unplaced"/>
</dbReference>
<feature type="transmembrane region" description="Helical" evidence="3">
    <location>
        <begin position="12"/>
        <end position="30"/>
    </location>
</feature>
<evidence type="ECO:0000256" key="3">
    <source>
        <dbReference type="SAM" id="Phobius"/>
    </source>
</evidence>
<dbReference type="InterPro" id="IPR000073">
    <property type="entry name" value="AB_hydrolase_1"/>
</dbReference>
<feature type="domain" description="Partial AB-hydrolase lipase" evidence="5">
    <location>
        <begin position="59"/>
        <end position="113"/>
    </location>
</feature>
<dbReference type="InterPro" id="IPR029058">
    <property type="entry name" value="AB_hydrolase_fold"/>
</dbReference>
<dbReference type="Gene3D" id="3.40.50.1820">
    <property type="entry name" value="alpha/beta hydrolase"/>
    <property type="match status" value="1"/>
</dbReference>
<evidence type="ECO:0000259" key="5">
    <source>
        <dbReference type="Pfam" id="PF04083"/>
    </source>
</evidence>
<keyword evidence="3" id="KW-0812">Transmembrane</keyword>
<dbReference type="InterPro" id="IPR006693">
    <property type="entry name" value="AB_hydrolase_lipase"/>
</dbReference>
<name>A0AAJ6VXZ3_9ACAR</name>
<accession>A0AAJ6VXZ3</accession>
<keyword evidence="1" id="KW-0442">Lipid degradation</keyword>
<evidence type="ECO:0000256" key="1">
    <source>
        <dbReference type="ARBA" id="ARBA00022963"/>
    </source>
</evidence>
<organism evidence="6 7">
    <name type="scientific">Galendromus occidentalis</name>
    <name type="common">western predatory mite</name>
    <dbReference type="NCBI Taxonomy" id="34638"/>
    <lineage>
        <taxon>Eukaryota</taxon>
        <taxon>Metazoa</taxon>
        <taxon>Ecdysozoa</taxon>
        <taxon>Arthropoda</taxon>
        <taxon>Chelicerata</taxon>
        <taxon>Arachnida</taxon>
        <taxon>Acari</taxon>
        <taxon>Parasitiformes</taxon>
        <taxon>Mesostigmata</taxon>
        <taxon>Gamasina</taxon>
        <taxon>Phytoseioidea</taxon>
        <taxon>Phytoseiidae</taxon>
        <taxon>Typhlodrominae</taxon>
        <taxon>Galendromus</taxon>
    </lineage>
</organism>
<feature type="domain" description="AB hydrolase-1" evidence="4">
    <location>
        <begin position="123"/>
        <end position="243"/>
    </location>
</feature>
<evidence type="ECO:0000259" key="4">
    <source>
        <dbReference type="Pfam" id="PF00561"/>
    </source>
</evidence>
<dbReference type="PANTHER" id="PTHR11005">
    <property type="entry name" value="LYSOSOMAL ACID LIPASE-RELATED"/>
    <property type="match status" value="1"/>
</dbReference>
<evidence type="ECO:0000313" key="6">
    <source>
        <dbReference type="Proteomes" id="UP000694867"/>
    </source>
</evidence>
<keyword evidence="3" id="KW-1133">Transmembrane helix</keyword>
<sequence length="440" mass="50361">MESPKRPWFRSWFVLSIVVGCLSISVLQWARSTGSLNEFIDRALPKPYDPDEDKDIEGFITSRGFNFSRHEIITSDGYHIEFHRLWREDSVDRSSLPVVIGAHLLGTSNSYVMDPDGIAFAYAGADFDVWLVNNRGTRYGRKHKRLDPEKDHYDFYEFTIVEIGAIDLAEQIDYVLRETGHKKVNYVGVSQGGASLYALLSKKPAYNAKIAKASSYGGFRSFCYNNDIRYMVAALPYDIFGDYLFDLVSTRQVLDVDFSSCSRTAKLCEYLGVNFLGFESNYYLNFSRVGVYGKNFPAGSSLRNFMWYAQSRQIGCDGNMREFDHDYGLIPRLFTKLGLRASKNLKIYGTAEPPLLDAKNVNIDLKIYYSDGDVLITSKETFKVREDLNVPDGNLHRIPDWRFSHFNFVIRSRPHAIDEHSINYFRGIESPWNPESSEAA</sequence>
<evidence type="ECO:0000256" key="2">
    <source>
        <dbReference type="ARBA" id="ARBA00023098"/>
    </source>
</evidence>
<keyword evidence="3" id="KW-0472">Membrane</keyword>
<keyword evidence="2" id="KW-0443">Lipid metabolism</keyword>
<dbReference type="GeneID" id="100905772"/>
<protein>
    <submittedName>
        <fullName evidence="7">Gastric triacylglycerol lipase</fullName>
    </submittedName>
</protein>
<dbReference type="KEGG" id="goe:100905772"/>
<reference evidence="7" key="1">
    <citation type="submission" date="2025-08" db="UniProtKB">
        <authorList>
            <consortium name="RefSeq"/>
        </authorList>
    </citation>
    <scope>IDENTIFICATION</scope>
</reference>
<dbReference type="RefSeq" id="XP_003743429.1">
    <property type="nucleotide sequence ID" value="XM_003743381.2"/>
</dbReference>
<dbReference type="Pfam" id="PF04083">
    <property type="entry name" value="Abhydro_lipase"/>
    <property type="match status" value="1"/>
</dbReference>
<dbReference type="SUPFAM" id="SSF53474">
    <property type="entry name" value="alpha/beta-Hydrolases"/>
    <property type="match status" value="1"/>
</dbReference>
<proteinExistence type="predicted"/>
<dbReference type="GO" id="GO:0016042">
    <property type="term" value="P:lipid catabolic process"/>
    <property type="evidence" value="ECO:0007669"/>
    <property type="project" value="UniProtKB-KW"/>
</dbReference>
<dbReference type="PROSITE" id="PS51257">
    <property type="entry name" value="PROKAR_LIPOPROTEIN"/>
    <property type="match status" value="1"/>
</dbReference>
<dbReference type="Pfam" id="PF00561">
    <property type="entry name" value="Abhydrolase_1"/>
    <property type="match status" value="1"/>
</dbReference>